<accession>A0A3M8SSQ9</accession>
<dbReference type="GO" id="GO:0032259">
    <property type="term" value="P:methylation"/>
    <property type="evidence" value="ECO:0007669"/>
    <property type="project" value="UniProtKB-KW"/>
</dbReference>
<organism evidence="4 5">
    <name type="scientific">Montanilutibacter psychrotolerans</name>
    <dbReference type="NCBI Taxonomy" id="1327343"/>
    <lineage>
        <taxon>Bacteria</taxon>
        <taxon>Pseudomonadati</taxon>
        <taxon>Pseudomonadota</taxon>
        <taxon>Gammaproteobacteria</taxon>
        <taxon>Lysobacterales</taxon>
        <taxon>Lysobacteraceae</taxon>
        <taxon>Montanilutibacter</taxon>
    </lineage>
</organism>
<dbReference type="GO" id="GO:0008168">
    <property type="term" value="F:methyltransferase activity"/>
    <property type="evidence" value="ECO:0007669"/>
    <property type="project" value="UniProtKB-KW"/>
</dbReference>
<dbReference type="SUPFAM" id="SSF53335">
    <property type="entry name" value="S-adenosyl-L-methionine-dependent methyltransferases"/>
    <property type="match status" value="1"/>
</dbReference>
<proteinExistence type="predicted"/>
<protein>
    <submittedName>
        <fullName evidence="4">FkbM family methyltransferase</fullName>
    </submittedName>
</protein>
<dbReference type="PANTHER" id="PTHR43685:SF2">
    <property type="entry name" value="GLYCOSYLTRANSFERASE 2-LIKE DOMAIN-CONTAINING PROTEIN"/>
    <property type="match status" value="1"/>
</dbReference>
<reference evidence="4 5" key="1">
    <citation type="submission" date="2018-11" db="EMBL/GenBank/DDBJ databases">
        <title>Lysobacter cryohumiis sp. nov., isolated from soil in the Tianshan Mountains, Xinjiang, China.</title>
        <authorList>
            <person name="Luo Y."/>
            <person name="Sheng H."/>
        </authorList>
    </citation>
    <scope>NUCLEOTIDE SEQUENCE [LARGE SCALE GENOMIC DNA]</scope>
    <source>
        <strain evidence="4 5">ZS60</strain>
    </source>
</reference>
<dbReference type="RefSeq" id="WP_123087543.1">
    <property type="nucleotide sequence ID" value="NZ_RIBS01000003.1"/>
</dbReference>
<feature type="domain" description="Methyltransferase FkbM" evidence="3">
    <location>
        <begin position="69"/>
        <end position="218"/>
    </location>
</feature>
<evidence type="ECO:0000256" key="1">
    <source>
        <dbReference type="SAM" id="Coils"/>
    </source>
</evidence>
<dbReference type="Gene3D" id="3.40.50.150">
    <property type="entry name" value="Vaccinia Virus protein VP39"/>
    <property type="match status" value="1"/>
</dbReference>
<dbReference type="InterPro" id="IPR050834">
    <property type="entry name" value="Glycosyltransf_2"/>
</dbReference>
<dbReference type="Pfam" id="PF05050">
    <property type="entry name" value="Methyltransf_21"/>
    <property type="match status" value="1"/>
</dbReference>
<dbReference type="EMBL" id="RIBS01000003">
    <property type="protein sequence ID" value="RNF84357.1"/>
    <property type="molecule type" value="Genomic_DNA"/>
</dbReference>
<evidence type="ECO:0000259" key="2">
    <source>
        <dbReference type="Pfam" id="PF00535"/>
    </source>
</evidence>
<dbReference type="CDD" id="cd00761">
    <property type="entry name" value="Glyco_tranf_GTA_type"/>
    <property type="match status" value="1"/>
</dbReference>
<keyword evidence="5" id="KW-1185">Reference proteome</keyword>
<feature type="coiled-coil region" evidence="1">
    <location>
        <begin position="604"/>
        <end position="634"/>
    </location>
</feature>
<dbReference type="InterPro" id="IPR001173">
    <property type="entry name" value="Glyco_trans_2-like"/>
</dbReference>
<dbReference type="PANTHER" id="PTHR43685">
    <property type="entry name" value="GLYCOSYLTRANSFERASE"/>
    <property type="match status" value="1"/>
</dbReference>
<dbReference type="CDD" id="cd02440">
    <property type="entry name" value="AdoMet_MTases"/>
    <property type="match status" value="1"/>
</dbReference>
<dbReference type="NCBIfam" id="TIGR01444">
    <property type="entry name" value="fkbM_fam"/>
    <property type="match status" value="1"/>
</dbReference>
<keyword evidence="1" id="KW-0175">Coiled coil</keyword>
<gene>
    <name evidence="4" type="ORF">EER27_08220</name>
</gene>
<evidence type="ECO:0000313" key="5">
    <source>
        <dbReference type="Proteomes" id="UP000267049"/>
    </source>
</evidence>
<dbReference type="Gene3D" id="3.90.550.10">
    <property type="entry name" value="Spore Coat Polysaccharide Biosynthesis Protein SpsA, Chain A"/>
    <property type="match status" value="1"/>
</dbReference>
<dbReference type="InterPro" id="IPR029044">
    <property type="entry name" value="Nucleotide-diphossugar_trans"/>
</dbReference>
<sequence>MTQALNPEIATVPTAQASVFEHDGCTIHMLLPSAEDHISKGILSSKAFYESELLRAVGAKLSPGDWVLDVGANIGNHTVFFARVRGCNVVSFEPNPEAFHFLKENVRLNAVESLVRLHPLAVGSGPGRVSMVSSMANNLGATRFGVDENGEVEVVRLDDMPIGGRVALLKVDVEGMDLAVLRGAQATIEKHRPMIVCEAQTPEEFEEIHTLLAQHGYSVLGCFNATATYLFMPAKTAAEKRELPLHEADELLRTQMTLRATVSQVQKLKQAVDKQAFLGRQLSARLSGDGADVAATGGVFAELEKLASSLARIDDRLTTLAPRVDQAQNAIAEVAAKGMTGLSMVGEQAHQMGQLAVKVEQTSERLAHLTSDRQRIDAELAAGLAKVDGRVDALLPRIEQAQGDFAKQLAQQLAEFGEDAAGHTARLSTQLQDIEAALAAHQAHAAEIDEQLHGSFASAIGDTHAMVASEIDERLRESRLAVLGDTRAMLESEVDGIETRLDERFAEREATIAVALATQAGSAAQLRTLEATVDTVAAGLDDHTSTLARVNDTQREHDAQLAMLRAAIGEADLRIGHVLALRNRLEAEHGAQIGRLDQRISEQVRHAKSTAEETQASLARLNQLEENVRDLRGRHDALLGGRVFSFLRQTKGVVRTAAWPLLKLMGRVPATEVSVAPALTQTASPAALSAPVAPRVPTTQAHVSTTVGSAPAAAVVPSAAAPAVASREAARPAAATVQAPAKVAVPASAAAATPMPTPVQAPVVDEAPPSLVLTDIPYMRRPLATLKTDFVRLPVPANTLVSVIMTTFNTEQYVREAVESILTQTHANLELLVVDDCSTDRTREIVQEIAAVDPRVRLLCFGSNRGTYWCKNHGITQARGAAITFMDSDDVSEPERVAKQLALLSESGCAVSTCLHERRDPAGNLIAVNGRTKRLAYISQMMRRDVFDTVGYFDSVRTSADDEMLRRIKRVFGEDAHKCVHEVLYKALVRDESLTQDPANRGLSTVPGGLAAPRKAYSDAVDAWHADLAKRGRYPFVPFPVVRRPFAVHSKLGVVRGAANPDESISVCLASFPPRRSALRAAIDSLIDQVDRIFVYLNEYDEVPQFLKHPRITVKIGGEDLRDNGKFYFGPELPEGYCFTVDDDIVYPPDYVQRLIRKIELYGRKALVGVHGTIFAKPIVSYFADRTLFHFKHPLERDRIVNQLGTGTLAFHTSLWRPSHTAFASTGMVDAWIAVEAAKRGIPLIVVDRKRNWLKPMEEPSGAPPSLFEEYRQRDSAQTELVLTGAPWTEEPGSELARFLAERLAAGGDAFANGIVDLQTSSTSAPAIAKPAVAMPGKGGATLLHLGTDHEVRPRTRGCVCFEAGTDPERMKATVGALLVQFDELCVVLPAAQGVPEFLIGRPGVHVWINEVVDERARFDAIEGFKGYYIPLDAAIDYPPHYVRQLVDAIDRYDRKAVVGWHGTPAVDSAAGPDGGDRQVKALTAALCAFHTDTLKVSRADFTQDADVDAVLARLGRVQAVPFVELGDAPVGSKAALQSAYLTVRPAPSQIAPVAADASDLWRMPALQAPYRRPNFRLAVVGRTDRERWKKGGILKSTHLTADMLRPYGVDVALVDLETGDPRGLDGHPADIVMIYPGDPERPDFVNVLDLVDHHARQGRSVLVNLSLNGRSTRKKFICEQMAAWRAQYGKRVAMMVFSDRVFDDPELAPVLDGIVAIPKTLQIEAPRYVDFHSTSGIFLGDYGKLCDDSLLAWPAADAIEVIRNAVPHARLFTVQQYRPKVKKDLGVEILPFLTDDFSEVLATSRLMVSLVKFATFEMVPIEVASLGVPLLHAKMENSLSDYLGLGAMEVTSLRQLAAYCKLIYDDPLCWSGLSRAGMAIANGADYRNLSAQMYLRLQQFLHESNGGNGSPL</sequence>
<dbReference type="OrthoDB" id="276604at2"/>
<comment type="caution">
    <text evidence="4">The sequence shown here is derived from an EMBL/GenBank/DDBJ whole genome shotgun (WGS) entry which is preliminary data.</text>
</comment>
<dbReference type="Pfam" id="PF00535">
    <property type="entry name" value="Glycos_transf_2"/>
    <property type="match status" value="1"/>
</dbReference>
<evidence type="ECO:0000259" key="3">
    <source>
        <dbReference type="Pfam" id="PF05050"/>
    </source>
</evidence>
<dbReference type="Proteomes" id="UP000267049">
    <property type="component" value="Unassembled WGS sequence"/>
</dbReference>
<name>A0A3M8SSQ9_9GAMM</name>
<evidence type="ECO:0000313" key="4">
    <source>
        <dbReference type="EMBL" id="RNF84357.1"/>
    </source>
</evidence>
<dbReference type="InterPro" id="IPR029063">
    <property type="entry name" value="SAM-dependent_MTases_sf"/>
</dbReference>
<keyword evidence="4" id="KW-0489">Methyltransferase</keyword>
<dbReference type="SUPFAM" id="SSF53448">
    <property type="entry name" value="Nucleotide-diphospho-sugar transferases"/>
    <property type="match status" value="2"/>
</dbReference>
<dbReference type="InterPro" id="IPR006342">
    <property type="entry name" value="FkbM_mtfrase"/>
</dbReference>
<keyword evidence="4" id="KW-0808">Transferase</keyword>
<feature type="domain" description="Glycosyltransferase 2-like" evidence="2">
    <location>
        <begin position="802"/>
        <end position="950"/>
    </location>
</feature>